<name>A0A812IDJ1_9DINO</name>
<dbReference type="PANTHER" id="PTHR11200:SF257">
    <property type="entry name" value="PHOSPHOINOSITIDE 5-PHOSPHATASE"/>
    <property type="match status" value="1"/>
</dbReference>
<dbReference type="Proteomes" id="UP000604046">
    <property type="component" value="Unassembled WGS sequence"/>
</dbReference>
<dbReference type="Pfam" id="PF22669">
    <property type="entry name" value="Exo_endo_phos2"/>
    <property type="match status" value="1"/>
</dbReference>
<dbReference type="InterPro" id="IPR036691">
    <property type="entry name" value="Endo/exonu/phosph_ase_sf"/>
</dbReference>
<evidence type="ECO:0000313" key="2">
    <source>
        <dbReference type="EMBL" id="CAE7029424.1"/>
    </source>
</evidence>
<dbReference type="AlphaFoldDB" id="A0A812IDJ1"/>
<dbReference type="Gene3D" id="3.60.10.10">
    <property type="entry name" value="Endonuclease/exonuclease/phosphatase"/>
    <property type="match status" value="1"/>
</dbReference>
<dbReference type="InterPro" id="IPR046985">
    <property type="entry name" value="IP5"/>
</dbReference>
<accession>A0A812IDJ1</accession>
<gene>
    <name evidence="2" type="primary">syj1</name>
    <name evidence="2" type="ORF">SNAT2548_LOCUS3529</name>
</gene>
<keyword evidence="3" id="KW-1185">Reference proteome</keyword>
<reference evidence="2" key="1">
    <citation type="submission" date="2021-02" db="EMBL/GenBank/DDBJ databases">
        <authorList>
            <person name="Dougan E. K."/>
            <person name="Rhodes N."/>
            <person name="Thang M."/>
            <person name="Chan C."/>
        </authorList>
    </citation>
    <scope>NUCLEOTIDE SEQUENCE</scope>
</reference>
<dbReference type="PANTHER" id="PTHR11200">
    <property type="entry name" value="INOSITOL 5-PHOSPHATASE"/>
    <property type="match status" value="1"/>
</dbReference>
<evidence type="ECO:0000259" key="1">
    <source>
        <dbReference type="Pfam" id="PF22669"/>
    </source>
</evidence>
<feature type="domain" description="Inositol polyphosphate-related phosphatase" evidence="1">
    <location>
        <begin position="90"/>
        <end position="226"/>
    </location>
</feature>
<protein>
    <submittedName>
        <fullName evidence="2">Syj1 protein</fullName>
    </submittedName>
</protein>
<dbReference type="GO" id="GO:0046856">
    <property type="term" value="P:phosphatidylinositol dephosphorylation"/>
    <property type="evidence" value="ECO:0007669"/>
    <property type="project" value="InterPro"/>
</dbReference>
<dbReference type="GO" id="GO:0004439">
    <property type="term" value="F:phosphatidylinositol-4,5-bisphosphate 5-phosphatase activity"/>
    <property type="evidence" value="ECO:0007669"/>
    <property type="project" value="TreeGrafter"/>
</dbReference>
<dbReference type="SUPFAM" id="SSF56219">
    <property type="entry name" value="DNase I-like"/>
    <property type="match status" value="1"/>
</dbReference>
<dbReference type="OrthoDB" id="426834at2759"/>
<organism evidence="2 3">
    <name type="scientific">Symbiodinium natans</name>
    <dbReference type="NCBI Taxonomy" id="878477"/>
    <lineage>
        <taxon>Eukaryota</taxon>
        <taxon>Sar</taxon>
        <taxon>Alveolata</taxon>
        <taxon>Dinophyceae</taxon>
        <taxon>Suessiales</taxon>
        <taxon>Symbiodiniaceae</taxon>
        <taxon>Symbiodinium</taxon>
    </lineage>
</organism>
<proteinExistence type="predicted"/>
<sequence length="235" mass="25485">MWADLGDALSEQYTGTASTMGAALRQGGHTTRAMLEKGWRAVNRAYCAHFEDDARQSALQLLLGSHKLTKVPSSQIRRSPQGKFRFALATWNLHGRTPWESAETLQSLIRGACEVNGARESPDVFVFCFQEFSELSATNVVLLASGDEVRQARFEAAAASALHAELGESFWELRSFGMVGLFVSVFVAARLAKSVKSVSAERIRSGLYGQAGNKGAVAVSFKIEESPGLGGIRVR</sequence>
<evidence type="ECO:0000313" key="3">
    <source>
        <dbReference type="Proteomes" id="UP000604046"/>
    </source>
</evidence>
<comment type="caution">
    <text evidence="2">The sequence shown here is derived from an EMBL/GenBank/DDBJ whole genome shotgun (WGS) entry which is preliminary data.</text>
</comment>
<dbReference type="EMBL" id="CAJNDS010000216">
    <property type="protein sequence ID" value="CAE7029424.1"/>
    <property type="molecule type" value="Genomic_DNA"/>
</dbReference>
<dbReference type="InterPro" id="IPR000300">
    <property type="entry name" value="IPPc"/>
</dbReference>